<protein>
    <recommendedName>
        <fullName evidence="4">Glutamine amidotransferase domain-containing protein</fullName>
    </recommendedName>
</protein>
<evidence type="ECO:0000256" key="1">
    <source>
        <dbReference type="SAM" id="MobiDB-lite"/>
    </source>
</evidence>
<organism evidence="2 3">
    <name type="scientific">Durusdinium trenchii</name>
    <dbReference type="NCBI Taxonomy" id="1381693"/>
    <lineage>
        <taxon>Eukaryota</taxon>
        <taxon>Sar</taxon>
        <taxon>Alveolata</taxon>
        <taxon>Dinophyceae</taxon>
        <taxon>Suessiales</taxon>
        <taxon>Symbiodiniaceae</taxon>
        <taxon>Durusdinium</taxon>
    </lineage>
</organism>
<keyword evidence="3" id="KW-1185">Reference proteome</keyword>
<dbReference type="Proteomes" id="UP001642464">
    <property type="component" value="Unassembled WGS sequence"/>
</dbReference>
<comment type="caution">
    <text evidence="2">The sequence shown here is derived from an EMBL/GenBank/DDBJ whole genome shotgun (WGS) entry which is preliminary data.</text>
</comment>
<evidence type="ECO:0008006" key="4">
    <source>
        <dbReference type="Google" id="ProtNLM"/>
    </source>
</evidence>
<feature type="region of interest" description="Disordered" evidence="1">
    <location>
        <begin position="1"/>
        <end position="37"/>
    </location>
</feature>
<reference evidence="2 3" key="1">
    <citation type="submission" date="2024-02" db="EMBL/GenBank/DDBJ databases">
        <authorList>
            <person name="Chen Y."/>
            <person name="Shah S."/>
            <person name="Dougan E. K."/>
            <person name="Thang M."/>
            <person name="Chan C."/>
        </authorList>
    </citation>
    <scope>NUCLEOTIDE SEQUENCE [LARGE SCALE GENOMIC DNA]</scope>
</reference>
<proteinExistence type="predicted"/>
<dbReference type="EMBL" id="CAXAMM010005869">
    <property type="protein sequence ID" value="CAK9008945.1"/>
    <property type="molecule type" value="Genomic_DNA"/>
</dbReference>
<gene>
    <name evidence="2" type="ORF">SCF082_LOCUS10088</name>
</gene>
<accession>A0ABP0J3N2</accession>
<sequence>MAEHLVLESEFEEAVNDSSTTRGEHTPLQRTRGALGGVAPNTEIEDDALQLPDFASARDWQCFAGSCFGVVASFKCLAHTTVDILLKVSVCAWDATGKLPMALEHKDFQATAGAKQCRAAGGQMVFGVQFHPESAGRSFGWMSSGSYQGEELLSAFLQTSAVKAPVRLQHLTVQAAFSHWQARSTQLQEARRLSQLLLERFDLAVLRACYGGWRDVYGRSPAHVQRLRHHQWTLRRRDCFRRVLSRQEVDPNYQAQHLSFLLWWRSARLLRGRRLGTPQQLAYLQEVSCLLWTQDRRRELISHAVTVWWAGVTQQRTEVARNTAERRRMALLKGCDALTRDEPSLRAAALALRVLLAWQQSREAGHRHLTHRKVKSSMAGILGAGVRRTAWALVSSCLAAWQHEARHSRIGRRLQRRRENCWHLWELLDGRDRLHAILGDWLLLWRCSLWESRSHTFASELQILAGLLQESTITCRELRTQLLTLRGNSSRLNRAALWAAW</sequence>
<evidence type="ECO:0000313" key="3">
    <source>
        <dbReference type="Proteomes" id="UP001642464"/>
    </source>
</evidence>
<evidence type="ECO:0000313" key="2">
    <source>
        <dbReference type="EMBL" id="CAK9008945.1"/>
    </source>
</evidence>
<name>A0ABP0J3N2_9DINO</name>